<protein>
    <submittedName>
        <fullName evidence="7">Cobalt transporter</fullName>
    </submittedName>
</protein>
<keyword evidence="3 6" id="KW-0812">Transmembrane</keyword>
<accession>A0A1T2XB04</accession>
<keyword evidence="2" id="KW-1003">Cell membrane</keyword>
<dbReference type="STRING" id="1324314.BVG16_17590"/>
<dbReference type="PANTHER" id="PTHR34857:SF2">
    <property type="entry name" value="SLL0384 PROTEIN"/>
    <property type="match status" value="1"/>
</dbReference>
<reference evidence="7 8" key="1">
    <citation type="submission" date="2017-01" db="EMBL/GenBank/DDBJ databases">
        <title>Genome analysis of Paenibacillus selenitrireducens ES3-24.</title>
        <authorList>
            <person name="Xu D."/>
            <person name="Yao R."/>
            <person name="Zheng S."/>
        </authorList>
    </citation>
    <scope>NUCLEOTIDE SEQUENCE [LARGE SCALE GENOMIC DNA]</scope>
    <source>
        <strain evidence="7 8">ES3-24</strain>
    </source>
</reference>
<evidence type="ECO:0000256" key="6">
    <source>
        <dbReference type="SAM" id="Phobius"/>
    </source>
</evidence>
<evidence type="ECO:0000256" key="1">
    <source>
        <dbReference type="ARBA" id="ARBA00004141"/>
    </source>
</evidence>
<evidence type="ECO:0000313" key="8">
    <source>
        <dbReference type="Proteomes" id="UP000190188"/>
    </source>
</evidence>
<dbReference type="InterPro" id="IPR003339">
    <property type="entry name" value="ABC/ECF_trnsptr_transmembrane"/>
</dbReference>
<organism evidence="7 8">
    <name type="scientific">Paenibacillus selenitireducens</name>
    <dbReference type="NCBI Taxonomy" id="1324314"/>
    <lineage>
        <taxon>Bacteria</taxon>
        <taxon>Bacillati</taxon>
        <taxon>Bacillota</taxon>
        <taxon>Bacilli</taxon>
        <taxon>Bacillales</taxon>
        <taxon>Paenibacillaceae</taxon>
        <taxon>Paenibacillus</taxon>
    </lineage>
</organism>
<evidence type="ECO:0000256" key="4">
    <source>
        <dbReference type="ARBA" id="ARBA00022989"/>
    </source>
</evidence>
<feature type="transmembrane region" description="Helical" evidence="6">
    <location>
        <begin position="75"/>
        <end position="95"/>
    </location>
</feature>
<keyword evidence="4 6" id="KW-1133">Transmembrane helix</keyword>
<dbReference type="Proteomes" id="UP000190188">
    <property type="component" value="Unassembled WGS sequence"/>
</dbReference>
<evidence type="ECO:0000313" key="7">
    <source>
        <dbReference type="EMBL" id="OPA77010.1"/>
    </source>
</evidence>
<evidence type="ECO:0000256" key="2">
    <source>
        <dbReference type="ARBA" id="ARBA00022475"/>
    </source>
</evidence>
<dbReference type="EMBL" id="MSZX01000006">
    <property type="protein sequence ID" value="OPA77010.1"/>
    <property type="molecule type" value="Genomic_DNA"/>
</dbReference>
<dbReference type="OrthoDB" id="8075495at2"/>
<dbReference type="GO" id="GO:0005886">
    <property type="term" value="C:plasma membrane"/>
    <property type="evidence" value="ECO:0007669"/>
    <property type="project" value="UniProtKB-ARBA"/>
</dbReference>
<dbReference type="PANTHER" id="PTHR34857">
    <property type="entry name" value="SLL0384 PROTEIN"/>
    <property type="match status" value="1"/>
</dbReference>
<name>A0A1T2XB04_9BACL</name>
<dbReference type="CDD" id="cd16914">
    <property type="entry name" value="EcfT"/>
    <property type="match status" value="1"/>
</dbReference>
<sequence>MQQKFIFGRVIETGSWVHQLDPRSKMTAMALFAVIVVMLQSLTDFIVVTATSQIVLYSTRIKLTTYWRAVRPLKYLMLFIFLFQIFLESGGELLVSWGPIQIYSGGILTAVFTVWRMFLFVSFTALLTFTTAPAKLTQGLEDILKPLSIFRISAQKIALMLTIALRFIPTILEETQRIVKAQASRGADLKELPWKDKAKTMIALLVPVTVCAFRRAEDLVNSMESRGYQLDAPRSKYFILTWQKQDTLFLSIFVLLGILVFFI</sequence>
<keyword evidence="8" id="KW-1185">Reference proteome</keyword>
<comment type="subcellular location">
    <subcellularLocation>
        <location evidence="1">Membrane</location>
        <topology evidence="1">Multi-pass membrane protein</topology>
    </subcellularLocation>
</comment>
<dbReference type="RefSeq" id="WP_078500160.1">
    <property type="nucleotide sequence ID" value="NZ_MSZX01000006.1"/>
</dbReference>
<evidence type="ECO:0000256" key="3">
    <source>
        <dbReference type="ARBA" id="ARBA00022692"/>
    </source>
</evidence>
<gene>
    <name evidence="7" type="ORF">BVG16_17590</name>
</gene>
<evidence type="ECO:0000256" key="5">
    <source>
        <dbReference type="ARBA" id="ARBA00023136"/>
    </source>
</evidence>
<feature type="transmembrane region" description="Helical" evidence="6">
    <location>
        <begin position="107"/>
        <end position="129"/>
    </location>
</feature>
<dbReference type="Pfam" id="PF02361">
    <property type="entry name" value="CbiQ"/>
    <property type="match status" value="1"/>
</dbReference>
<feature type="transmembrane region" description="Helical" evidence="6">
    <location>
        <begin position="28"/>
        <end position="55"/>
    </location>
</feature>
<feature type="transmembrane region" description="Helical" evidence="6">
    <location>
        <begin position="246"/>
        <end position="262"/>
    </location>
</feature>
<keyword evidence="5 6" id="KW-0472">Membrane</keyword>
<comment type="caution">
    <text evidence="7">The sequence shown here is derived from an EMBL/GenBank/DDBJ whole genome shotgun (WGS) entry which is preliminary data.</text>
</comment>
<dbReference type="InterPro" id="IPR051611">
    <property type="entry name" value="ECF_transporter_component"/>
</dbReference>
<dbReference type="AlphaFoldDB" id="A0A1T2XB04"/>
<proteinExistence type="predicted"/>